<proteinExistence type="predicted"/>
<evidence type="ECO:0000313" key="3">
    <source>
        <dbReference type="Proteomes" id="UP000295418"/>
    </source>
</evidence>
<name>A0A4R4E7K5_9BACL</name>
<dbReference type="Gene3D" id="2.60.40.10">
    <property type="entry name" value="Immunoglobulins"/>
    <property type="match status" value="1"/>
</dbReference>
<accession>A0A4R4E7K5</accession>
<sequence>MKKIISRKFLTLFMVFTMVFAMIPNTMTSVFASDDVAITSEEIIPEQPSDEVNESITESTIERMNAPDVIIGGTVHNQQIPSSPIAGAKIMLKKGKTTIQSVTTAADGTFAFTGAIADGYYNLYAEQSVSGWYGKKFISTQMLEVRNGEFFIKGAQVTEIPTIHLGSKSSVLQMNDFIVAADGLNELFDGNDYTAEDAAFNGIVSFELSAMMHIILRIMSLKK</sequence>
<reference evidence="2 3" key="1">
    <citation type="submission" date="2019-03" db="EMBL/GenBank/DDBJ databases">
        <authorList>
            <person name="Kim M.K.M."/>
        </authorList>
    </citation>
    <scope>NUCLEOTIDE SEQUENCE [LARGE SCALE GENOMIC DNA]</scope>
    <source>
        <strain evidence="2 3">18JY21-1</strain>
    </source>
</reference>
<feature type="chain" id="PRO_5038655673" evidence="1">
    <location>
        <begin position="22"/>
        <end position="223"/>
    </location>
</feature>
<dbReference type="SUPFAM" id="SSF49478">
    <property type="entry name" value="Cna protein B-type domain"/>
    <property type="match status" value="1"/>
</dbReference>
<dbReference type="AlphaFoldDB" id="A0A4R4E7K5"/>
<dbReference type="InterPro" id="IPR013783">
    <property type="entry name" value="Ig-like_fold"/>
</dbReference>
<keyword evidence="2" id="KW-0378">Hydrolase</keyword>
<keyword evidence="2" id="KW-0645">Protease</keyword>
<dbReference type="EMBL" id="SKFG01000028">
    <property type="protein sequence ID" value="TCZ74041.1"/>
    <property type="molecule type" value="Genomic_DNA"/>
</dbReference>
<evidence type="ECO:0000313" key="2">
    <source>
        <dbReference type="EMBL" id="TCZ74041.1"/>
    </source>
</evidence>
<keyword evidence="3" id="KW-1185">Reference proteome</keyword>
<dbReference type="RefSeq" id="WP_132419920.1">
    <property type="nucleotide sequence ID" value="NZ_SKFG01000028.1"/>
</dbReference>
<organism evidence="2 3">
    <name type="scientific">Paenibacillus albiflavus</name>
    <dbReference type="NCBI Taxonomy" id="2545760"/>
    <lineage>
        <taxon>Bacteria</taxon>
        <taxon>Bacillati</taxon>
        <taxon>Bacillota</taxon>
        <taxon>Bacilli</taxon>
        <taxon>Bacillales</taxon>
        <taxon>Paenibacillaceae</taxon>
        <taxon>Paenibacillus</taxon>
    </lineage>
</organism>
<evidence type="ECO:0000256" key="1">
    <source>
        <dbReference type="SAM" id="SignalP"/>
    </source>
</evidence>
<comment type="caution">
    <text evidence="2">The sequence shown here is derived from an EMBL/GenBank/DDBJ whole genome shotgun (WGS) entry which is preliminary data.</text>
</comment>
<dbReference type="Proteomes" id="UP000295418">
    <property type="component" value="Unassembled WGS sequence"/>
</dbReference>
<feature type="signal peptide" evidence="1">
    <location>
        <begin position="1"/>
        <end position="21"/>
    </location>
</feature>
<keyword evidence="1" id="KW-0732">Signal</keyword>
<protein>
    <submittedName>
        <fullName evidence="2">Carboxypeptidase regulatory-like domain-containing protein</fullName>
    </submittedName>
</protein>
<keyword evidence="2" id="KW-0121">Carboxypeptidase</keyword>
<gene>
    <name evidence="2" type="ORF">E0485_20420</name>
</gene>
<dbReference type="GO" id="GO:0004180">
    <property type="term" value="F:carboxypeptidase activity"/>
    <property type="evidence" value="ECO:0007669"/>
    <property type="project" value="UniProtKB-KW"/>
</dbReference>